<dbReference type="EMBL" id="JAAGWQ010000025">
    <property type="protein sequence ID" value="KAF5677585.1"/>
    <property type="molecule type" value="Genomic_DNA"/>
</dbReference>
<comment type="caution">
    <text evidence="2">The sequence shown here is derived from an EMBL/GenBank/DDBJ whole genome shotgun (WGS) entry which is preliminary data.</text>
</comment>
<sequence length="231" mass="26658">MSEELCPLSTMFEIRYNEAWKVWRQGDNDAAETMASDLLQEPRLGRFHQAGMHMLLSTASHYYVEHALEGVRLFTEISARQDLTDAERAGITRNLNAANRLLDKARLDQTRIDYEIQKILDNGMTMDELHQAQINEMHQRFEVEEEASGLVEEDTGSRSQSVPDSQDVPGMTDESQRTRSQRTESQRTEPQRIDSQNTVMTMDLDDNDPLPDIVRYNFGNDEKDFDKIDKI</sequence>
<gene>
    <name evidence="2" type="ORF">FHETE_1636</name>
</gene>
<dbReference type="OrthoDB" id="4837680at2759"/>
<evidence type="ECO:0000313" key="2">
    <source>
        <dbReference type="EMBL" id="KAF5677585.1"/>
    </source>
</evidence>
<dbReference type="AlphaFoldDB" id="A0A8H5X0A7"/>
<organism evidence="2 3">
    <name type="scientific">Fusarium heterosporum</name>
    <dbReference type="NCBI Taxonomy" id="42747"/>
    <lineage>
        <taxon>Eukaryota</taxon>
        <taxon>Fungi</taxon>
        <taxon>Dikarya</taxon>
        <taxon>Ascomycota</taxon>
        <taxon>Pezizomycotina</taxon>
        <taxon>Sordariomycetes</taxon>
        <taxon>Hypocreomycetidae</taxon>
        <taxon>Hypocreales</taxon>
        <taxon>Nectriaceae</taxon>
        <taxon>Fusarium</taxon>
        <taxon>Fusarium heterosporum species complex</taxon>
    </lineage>
</organism>
<reference evidence="2 3" key="1">
    <citation type="submission" date="2020-05" db="EMBL/GenBank/DDBJ databases">
        <title>Identification and distribution of gene clusters putatively required for synthesis of sphingolipid metabolism inhibitors in phylogenetically diverse species of the filamentous fungus Fusarium.</title>
        <authorList>
            <person name="Kim H.-S."/>
            <person name="Busman M."/>
            <person name="Brown D.W."/>
            <person name="Divon H."/>
            <person name="Uhlig S."/>
            <person name="Proctor R.H."/>
        </authorList>
    </citation>
    <scope>NUCLEOTIDE SEQUENCE [LARGE SCALE GENOMIC DNA]</scope>
    <source>
        <strain evidence="2 3">NRRL 20693</strain>
    </source>
</reference>
<accession>A0A8H5X0A7</accession>
<dbReference type="Proteomes" id="UP000567885">
    <property type="component" value="Unassembled WGS sequence"/>
</dbReference>
<evidence type="ECO:0000313" key="3">
    <source>
        <dbReference type="Proteomes" id="UP000567885"/>
    </source>
</evidence>
<proteinExistence type="predicted"/>
<evidence type="ECO:0000256" key="1">
    <source>
        <dbReference type="SAM" id="MobiDB-lite"/>
    </source>
</evidence>
<feature type="region of interest" description="Disordered" evidence="1">
    <location>
        <begin position="144"/>
        <end position="210"/>
    </location>
</feature>
<feature type="compositionally biased region" description="Basic and acidic residues" evidence="1">
    <location>
        <begin position="174"/>
        <end position="192"/>
    </location>
</feature>
<keyword evidence="3" id="KW-1185">Reference proteome</keyword>
<name>A0A8H5X0A7_FUSHE</name>
<feature type="compositionally biased region" description="Acidic residues" evidence="1">
    <location>
        <begin position="144"/>
        <end position="154"/>
    </location>
</feature>
<protein>
    <submittedName>
        <fullName evidence="2">Uncharacterized protein</fullName>
    </submittedName>
</protein>